<dbReference type="Proteomes" id="UP000521676">
    <property type="component" value="Unassembled WGS sequence"/>
</dbReference>
<dbReference type="SUPFAM" id="SSF102588">
    <property type="entry name" value="LmbE-like"/>
    <property type="match status" value="1"/>
</dbReference>
<reference evidence="1 3" key="1">
    <citation type="submission" date="2020-06" db="EMBL/GenBank/DDBJ databases">
        <title>Anoxygenic phototrophic Chloroflexota member uses a Type I reaction center.</title>
        <authorList>
            <person name="Tsuji J.M."/>
            <person name="Shaw N.A."/>
            <person name="Nagashima S."/>
            <person name="Venkiteswaran J."/>
            <person name="Schiff S.L."/>
            <person name="Hanada S."/>
            <person name="Tank M."/>
            <person name="Neufeld J.D."/>
        </authorList>
    </citation>
    <scope>NUCLEOTIDE SEQUENCE [LARGE SCALE GENOMIC DNA]</scope>
    <source>
        <strain evidence="1">L227-S17</strain>
    </source>
</reference>
<evidence type="ECO:0000313" key="1">
    <source>
        <dbReference type="EMBL" id="NWJ48067.1"/>
    </source>
</evidence>
<dbReference type="Gene3D" id="3.40.50.10320">
    <property type="entry name" value="LmbE-like"/>
    <property type="match status" value="1"/>
</dbReference>
<evidence type="ECO:0000313" key="3">
    <source>
        <dbReference type="Proteomes" id="UP000521676"/>
    </source>
</evidence>
<dbReference type="GO" id="GO:0016811">
    <property type="term" value="F:hydrolase activity, acting on carbon-nitrogen (but not peptide) bonds, in linear amides"/>
    <property type="evidence" value="ECO:0007669"/>
    <property type="project" value="TreeGrafter"/>
</dbReference>
<organism evidence="1 3">
    <name type="scientific">Candidatus Chlorohelix allophototropha</name>
    <dbReference type="NCBI Taxonomy" id="3003348"/>
    <lineage>
        <taxon>Bacteria</taxon>
        <taxon>Bacillati</taxon>
        <taxon>Chloroflexota</taxon>
        <taxon>Chloroflexia</taxon>
        <taxon>Candidatus Chloroheliales</taxon>
        <taxon>Candidatus Chloroheliaceae</taxon>
        <taxon>Candidatus Chlorohelix</taxon>
    </lineage>
</organism>
<name>A0A8T7M7E1_9CHLR</name>
<proteinExistence type="predicted"/>
<evidence type="ECO:0000313" key="4">
    <source>
        <dbReference type="Proteomes" id="UP001431572"/>
    </source>
</evidence>
<protein>
    <submittedName>
        <fullName evidence="1">PIG-L family deacetylase</fullName>
    </submittedName>
</protein>
<reference evidence="2" key="2">
    <citation type="journal article" date="2024" name="Nature">
        <title>Anoxygenic phototroph of the Chloroflexota uses a type I reaction centre.</title>
        <authorList>
            <person name="Tsuji J.M."/>
            <person name="Shaw N.A."/>
            <person name="Nagashima S."/>
            <person name="Venkiteswaran J.J."/>
            <person name="Schiff S.L."/>
            <person name="Watanabe T."/>
            <person name="Fukui M."/>
            <person name="Hanada S."/>
            <person name="Tank M."/>
            <person name="Neufeld J.D."/>
        </authorList>
    </citation>
    <scope>NUCLEOTIDE SEQUENCE</scope>
    <source>
        <strain evidence="2">L227-S17</strain>
    </source>
</reference>
<gene>
    <name evidence="1" type="ORF">HXX08_19605</name>
    <name evidence="2" type="ORF">OZ401_003603</name>
</gene>
<dbReference type="EMBL" id="JACATZ010000003">
    <property type="protein sequence ID" value="NWJ48067.1"/>
    <property type="molecule type" value="Genomic_DNA"/>
</dbReference>
<evidence type="ECO:0000313" key="2">
    <source>
        <dbReference type="EMBL" id="WJW68008.1"/>
    </source>
</evidence>
<sequence length="234" mass="26506">MNIEIPHSALVVGAHPDDAEFGCAGTVAKWTRAGCEIHYLMLTSGDKGSEDPEADLAELRQIREQEQLEAAKILGVAGCTFLRLSDGEVVNNLELRGLIVREIRRFKPEVIFTWDPLTRLYRMHPDHRACGQATLDAAFPAAMMPHSYPEHLRKEGLSVHRTKRLLLFGTDDPDYVSDISDTLELKFEAMRKHPSQFSMDNPAFMERMTKRAQDAAKEQSFEFGESFKLVQLEM</sequence>
<accession>A0A8T7M7E1</accession>
<dbReference type="PANTHER" id="PTHR12993:SF28">
    <property type="entry name" value="LMBE FAMILY PROTEIN"/>
    <property type="match status" value="1"/>
</dbReference>
<dbReference type="EMBL" id="CP128400">
    <property type="protein sequence ID" value="WJW68008.1"/>
    <property type="molecule type" value="Genomic_DNA"/>
</dbReference>
<dbReference type="InterPro" id="IPR024078">
    <property type="entry name" value="LmbE-like_dom_sf"/>
</dbReference>
<dbReference type="PANTHER" id="PTHR12993">
    <property type="entry name" value="N-ACETYLGLUCOSAMINYL-PHOSPHATIDYLINOSITOL DE-N-ACETYLASE-RELATED"/>
    <property type="match status" value="1"/>
</dbReference>
<keyword evidence="4" id="KW-1185">Reference proteome</keyword>
<dbReference type="Proteomes" id="UP001431572">
    <property type="component" value="Chromosome 2"/>
</dbReference>
<dbReference type="AlphaFoldDB" id="A0A8T7M7E1"/>
<dbReference type="RefSeq" id="WP_341469912.1">
    <property type="nucleotide sequence ID" value="NZ_CP128400.1"/>
</dbReference>
<dbReference type="InterPro" id="IPR003737">
    <property type="entry name" value="GlcNAc_PI_deacetylase-related"/>
</dbReference>
<dbReference type="Pfam" id="PF02585">
    <property type="entry name" value="PIG-L"/>
    <property type="match status" value="1"/>
</dbReference>